<accession>A0AA40ARS0</accession>
<sequence>MADVIGLIGDGVGILSFIASLFPNRGTSNACTVRIAAALNGNGLSGGDGSVAQVRLYNENQQIIGNAPGGYASSGGFKDITISQTNTQQSTFIQLAASNDAICIPYASTTWVDGGKYGWVGDWGYKCGLQWYWGNVYVDNGKNKPRCTWIDADHTNGIPPGMIFIHWPSFAGNQGHSDNPSSYCGWPAFRAYKDPNGGSVIVKKDNSDPAKGKVIKRALDSRLVVSSEPSHNASELCASETSRGPDFVSLAEGVYCNMETSETLPLCGGALQTACFQLESNEHVKRDGNSTQKPYTEVIKWE</sequence>
<dbReference type="Proteomes" id="UP001172102">
    <property type="component" value="Unassembled WGS sequence"/>
</dbReference>
<name>A0AA40ARS0_9PEZI</name>
<evidence type="ECO:0000313" key="2">
    <source>
        <dbReference type="Proteomes" id="UP001172102"/>
    </source>
</evidence>
<proteinExistence type="predicted"/>
<dbReference type="EMBL" id="JAUKUA010000003">
    <property type="protein sequence ID" value="KAK0720795.1"/>
    <property type="molecule type" value="Genomic_DNA"/>
</dbReference>
<comment type="caution">
    <text evidence="1">The sequence shown here is derived from an EMBL/GenBank/DDBJ whole genome shotgun (WGS) entry which is preliminary data.</text>
</comment>
<reference evidence="1" key="1">
    <citation type="submission" date="2023-06" db="EMBL/GenBank/DDBJ databases">
        <title>Genome-scale phylogeny and comparative genomics of the fungal order Sordariales.</title>
        <authorList>
            <consortium name="Lawrence Berkeley National Laboratory"/>
            <person name="Hensen N."/>
            <person name="Bonometti L."/>
            <person name="Westerberg I."/>
            <person name="Brannstrom I.O."/>
            <person name="Guillou S."/>
            <person name="Cros-Aarteil S."/>
            <person name="Calhoun S."/>
            <person name="Haridas S."/>
            <person name="Kuo A."/>
            <person name="Mondo S."/>
            <person name="Pangilinan J."/>
            <person name="Riley R."/>
            <person name="Labutti K."/>
            <person name="Andreopoulos B."/>
            <person name="Lipzen A."/>
            <person name="Chen C."/>
            <person name="Yanf M."/>
            <person name="Daum C."/>
            <person name="Ng V."/>
            <person name="Clum A."/>
            <person name="Steindorff A."/>
            <person name="Ohm R."/>
            <person name="Martin F."/>
            <person name="Silar P."/>
            <person name="Natvig D."/>
            <person name="Lalanne C."/>
            <person name="Gautier V."/>
            <person name="Ament-Velasquez S.L."/>
            <person name="Kruys A."/>
            <person name="Hutchinson M.I."/>
            <person name="Powell A.J."/>
            <person name="Barry K."/>
            <person name="Miller A.N."/>
            <person name="Grigoriev I.V."/>
            <person name="Debuchy R."/>
            <person name="Gladieux P."/>
            <person name="Thoren M.H."/>
            <person name="Johannesson H."/>
        </authorList>
    </citation>
    <scope>NUCLEOTIDE SEQUENCE</scope>
    <source>
        <strain evidence="1">SMH4607-1</strain>
    </source>
</reference>
<keyword evidence="2" id="KW-1185">Reference proteome</keyword>
<dbReference type="AlphaFoldDB" id="A0AA40ARS0"/>
<protein>
    <submittedName>
        <fullName evidence="1">Uncharacterized protein</fullName>
    </submittedName>
</protein>
<organism evidence="1 2">
    <name type="scientific">Lasiosphaeris hirsuta</name>
    <dbReference type="NCBI Taxonomy" id="260670"/>
    <lineage>
        <taxon>Eukaryota</taxon>
        <taxon>Fungi</taxon>
        <taxon>Dikarya</taxon>
        <taxon>Ascomycota</taxon>
        <taxon>Pezizomycotina</taxon>
        <taxon>Sordariomycetes</taxon>
        <taxon>Sordariomycetidae</taxon>
        <taxon>Sordariales</taxon>
        <taxon>Lasiosphaeriaceae</taxon>
        <taxon>Lasiosphaeris</taxon>
    </lineage>
</organism>
<gene>
    <name evidence="1" type="ORF">B0H67DRAFT_552905</name>
</gene>
<evidence type="ECO:0000313" key="1">
    <source>
        <dbReference type="EMBL" id="KAK0720795.1"/>
    </source>
</evidence>